<reference evidence="2 3" key="1">
    <citation type="submission" date="2018-03" db="EMBL/GenBank/DDBJ databases">
        <title>Genomic Encyclopedia of Archaeal and Bacterial Type Strains, Phase II (KMG-II): from individual species to whole genera.</title>
        <authorList>
            <person name="Goeker M."/>
        </authorList>
    </citation>
    <scope>NUCLEOTIDE SEQUENCE [LARGE SCALE GENOMIC DNA]</scope>
    <source>
        <strain evidence="2 3">DSM 100673</strain>
    </source>
</reference>
<accession>A0A2P8FEU4</accession>
<name>A0A2P8FEU4_9RHOB</name>
<evidence type="ECO:0000259" key="1">
    <source>
        <dbReference type="Pfam" id="PF21993"/>
    </source>
</evidence>
<comment type="caution">
    <text evidence="2">The sequence shown here is derived from an EMBL/GenBank/DDBJ whole genome shotgun (WGS) entry which is preliminary data.</text>
</comment>
<dbReference type="EMBL" id="PYGJ01000004">
    <property type="protein sequence ID" value="PSL20214.1"/>
    <property type="molecule type" value="Genomic_DNA"/>
</dbReference>
<evidence type="ECO:0000313" key="2">
    <source>
        <dbReference type="EMBL" id="PSL20214.1"/>
    </source>
</evidence>
<dbReference type="Pfam" id="PF21993">
    <property type="entry name" value="TetR_C_13_2"/>
    <property type="match status" value="1"/>
</dbReference>
<sequence>MVLDHVDRWFEQNIFAVLEGGNPALAIETMFASVTEYFQSGGRICLVGIFALDATRDHFSDQIAGYFDRWLDSLATCLVCQGFSENCAQIISTQVVAMIQGAIILARATGDAGHFFGAVTQAGKRLCRRSE</sequence>
<evidence type="ECO:0000313" key="3">
    <source>
        <dbReference type="Proteomes" id="UP000240418"/>
    </source>
</evidence>
<dbReference type="InterPro" id="IPR054156">
    <property type="entry name" value="YxaF_TetR_C"/>
</dbReference>
<dbReference type="Proteomes" id="UP000240418">
    <property type="component" value="Unassembled WGS sequence"/>
</dbReference>
<dbReference type="Gene3D" id="1.10.357.10">
    <property type="entry name" value="Tetracycline Repressor, domain 2"/>
    <property type="match status" value="1"/>
</dbReference>
<protein>
    <recommendedName>
        <fullName evidence="1">Transcriptional regulator LmrA/YxaF-like C-terminal domain-containing protein</fullName>
    </recommendedName>
</protein>
<dbReference type="SUPFAM" id="SSF48498">
    <property type="entry name" value="Tetracyclin repressor-like, C-terminal domain"/>
    <property type="match status" value="1"/>
</dbReference>
<dbReference type="InterPro" id="IPR036271">
    <property type="entry name" value="Tet_transcr_reg_TetR-rel_C_sf"/>
</dbReference>
<organism evidence="2 3">
    <name type="scientific">Shimia abyssi</name>
    <dbReference type="NCBI Taxonomy" id="1662395"/>
    <lineage>
        <taxon>Bacteria</taxon>
        <taxon>Pseudomonadati</taxon>
        <taxon>Pseudomonadota</taxon>
        <taxon>Alphaproteobacteria</taxon>
        <taxon>Rhodobacterales</taxon>
        <taxon>Roseobacteraceae</taxon>
    </lineage>
</organism>
<keyword evidence="3" id="KW-1185">Reference proteome</keyword>
<feature type="domain" description="Transcriptional regulator LmrA/YxaF-like C-terminal" evidence="1">
    <location>
        <begin position="23"/>
        <end position="113"/>
    </location>
</feature>
<gene>
    <name evidence="2" type="ORF">CLV88_104275</name>
</gene>
<proteinExistence type="predicted"/>
<dbReference type="AlphaFoldDB" id="A0A2P8FEU4"/>